<dbReference type="Proteomes" id="UP000462014">
    <property type="component" value="Unassembled WGS sequence"/>
</dbReference>
<evidence type="ECO:0000259" key="4">
    <source>
        <dbReference type="Pfam" id="PF22124"/>
    </source>
</evidence>
<dbReference type="PANTHER" id="PTHR31084:SF0">
    <property type="entry name" value="ALPHA-L-FUCOSIDASE 2"/>
    <property type="match status" value="1"/>
</dbReference>
<dbReference type="InterPro" id="IPR013780">
    <property type="entry name" value="Glyco_hydro_b"/>
</dbReference>
<gene>
    <name evidence="5" type="ORF">GO621_16050</name>
</gene>
<feature type="domain" description="Glycosyl hydrolase family 95 N-terminal" evidence="2">
    <location>
        <begin position="24"/>
        <end position="275"/>
    </location>
</feature>
<evidence type="ECO:0000259" key="3">
    <source>
        <dbReference type="Pfam" id="PF21307"/>
    </source>
</evidence>
<dbReference type="RefSeq" id="WP_157568888.1">
    <property type="nucleotide sequence ID" value="NZ_WPIK01000017.1"/>
</dbReference>
<dbReference type="EMBL" id="WPIK01000017">
    <property type="protein sequence ID" value="MVN23040.1"/>
    <property type="molecule type" value="Genomic_DNA"/>
</dbReference>
<dbReference type="Gene3D" id="2.70.98.50">
    <property type="entry name" value="putative glycoside hydrolase family protein from bacillus halodurans"/>
    <property type="match status" value="1"/>
</dbReference>
<dbReference type="PIRSF" id="PIRSF007663">
    <property type="entry name" value="UCP007663"/>
    <property type="match status" value="1"/>
</dbReference>
<dbReference type="GO" id="GO:0005975">
    <property type="term" value="P:carbohydrate metabolic process"/>
    <property type="evidence" value="ECO:0007669"/>
    <property type="project" value="InterPro"/>
</dbReference>
<organism evidence="5 6">
    <name type="scientific">Mucilaginibacter arboris</name>
    <dbReference type="NCBI Taxonomy" id="2682090"/>
    <lineage>
        <taxon>Bacteria</taxon>
        <taxon>Pseudomonadati</taxon>
        <taxon>Bacteroidota</taxon>
        <taxon>Sphingobacteriia</taxon>
        <taxon>Sphingobacteriales</taxon>
        <taxon>Sphingobacteriaceae</taxon>
        <taxon>Mucilaginibacter</taxon>
    </lineage>
</organism>
<dbReference type="AlphaFoldDB" id="A0A7K1T168"/>
<feature type="chain" id="PRO_5029814343" evidence="1">
    <location>
        <begin position="19"/>
        <end position="826"/>
    </location>
</feature>
<feature type="domain" description="Glycosyl hydrolase family 95 catalytic" evidence="4">
    <location>
        <begin position="305"/>
        <end position="729"/>
    </location>
</feature>
<dbReference type="InterPro" id="IPR012341">
    <property type="entry name" value="6hp_glycosidase-like_sf"/>
</dbReference>
<evidence type="ECO:0000313" key="5">
    <source>
        <dbReference type="EMBL" id="MVN23040.1"/>
    </source>
</evidence>
<protein>
    <submittedName>
        <fullName evidence="5">Glycoside hydrolase family 95 protein</fullName>
    </submittedName>
</protein>
<dbReference type="InterPro" id="IPR016518">
    <property type="entry name" value="Alpha-L-fucosidase"/>
</dbReference>
<keyword evidence="5" id="KW-0378">Hydrolase</keyword>
<dbReference type="FunFam" id="1.50.10.10:FF:000028">
    <property type="entry name" value="Alpha-L-fucosidase 2"/>
    <property type="match status" value="1"/>
</dbReference>
<feature type="signal peptide" evidence="1">
    <location>
        <begin position="1"/>
        <end position="18"/>
    </location>
</feature>
<accession>A0A7K1T168</accession>
<dbReference type="Gene3D" id="1.50.10.10">
    <property type="match status" value="1"/>
</dbReference>
<dbReference type="SUPFAM" id="SSF48208">
    <property type="entry name" value="Six-hairpin glycosidases"/>
    <property type="match status" value="1"/>
</dbReference>
<comment type="caution">
    <text evidence="5">The sequence shown here is derived from an EMBL/GenBank/DDBJ whole genome shotgun (WGS) entry which is preliminary data.</text>
</comment>
<evidence type="ECO:0000313" key="6">
    <source>
        <dbReference type="Proteomes" id="UP000462014"/>
    </source>
</evidence>
<keyword evidence="1" id="KW-0732">Signal</keyword>
<dbReference type="InterPro" id="IPR049053">
    <property type="entry name" value="AFCA-like_C"/>
</dbReference>
<dbReference type="Pfam" id="PF21307">
    <property type="entry name" value="Glyco_hydro_95_C"/>
    <property type="match status" value="1"/>
</dbReference>
<proteinExistence type="predicted"/>
<dbReference type="Pfam" id="PF22124">
    <property type="entry name" value="Glyco_hydro_95_cat"/>
    <property type="match status" value="1"/>
</dbReference>
<dbReference type="PANTHER" id="PTHR31084">
    <property type="entry name" value="ALPHA-L-FUCOSIDASE 2"/>
    <property type="match status" value="1"/>
</dbReference>
<name>A0A7K1T168_9SPHI</name>
<dbReference type="InterPro" id="IPR054363">
    <property type="entry name" value="GH95_cat"/>
</dbReference>
<sequence length="826" mass="91952">MKKLLLLLIFLVPMRGFSQNDTKLWYTKPAKVWTEALPLGNGRLGAMVFGRVENELIQLNESTLWSGGPVKTNVNPNAYANLLLAREALFKEENYTKASALTRKMQGVYSESFEPLGDLMINQDLKGATPTDYYRDLNIRDALATTRFTVNGTVFTRQIFVSAPDQVIVIHLTTSKPGELNFKASTKSVLKFENISISNNEIAMKGRAPAHVDPTNVKYNKEPIIYADSTSCRGMRYKLLVKAAGNGTIVSDTSGISVKNASDVTLYLSAATSFNGFDKCPDSDGKDENKLAEQYLNSALKKNLQTLLNDHLNDYHKYFNRVSFHLAAPENNSNATLPTDERLIGYTNGATDPELENLYFNFGRYLLISCSRTGGTPANLQGIWNNNIRPSWSSNFTTNINTEMNYWPVEMTNLSEMHEPLFDFIKNLSVTGAVTAKEFYHANGWAVHHNSDIWALSNPVGDMRGDPKWANWAMGSPWLCQHLWQHYQFTGDKQFLKNTAYPLMKGAAEFCLSWLVEDKNGYLVTAPSLSPENDFLDDKGQKGNVSIATTMDMSIIWDLFTNLIAASKELNNDSVFRQLITDKRSKLFPLHIGKKGNLQEWYKDWEDVDPHHRHVSHLFALHPGTEISPVTTPDFAAAARKTLELRGDEGTGWSLAWKINFWARLLDGNHAYKLVRDLLRAAAIPQANPDGTLGKVGSGSGTYPNMFDAHPPFQIDGNFGGTAGMTEMLLQSQLNEIHLLPALPDAWQSGEIKGLKARGNFEVAIKWMNNKLLSSSIKSNIGGLCKLRTKVPVKVAGIQAKSVKSNIGYVTSFTSAKGKTYTVTPI</sequence>
<dbReference type="InterPro" id="IPR008928">
    <property type="entry name" value="6-hairpin_glycosidase_sf"/>
</dbReference>
<dbReference type="Pfam" id="PF14498">
    <property type="entry name" value="Glyco_hyd_65N_2"/>
    <property type="match status" value="1"/>
</dbReference>
<dbReference type="InterPro" id="IPR027414">
    <property type="entry name" value="GH95_N_dom"/>
</dbReference>
<dbReference type="Gene3D" id="2.60.40.1180">
    <property type="entry name" value="Golgi alpha-mannosidase II"/>
    <property type="match status" value="1"/>
</dbReference>
<feature type="domain" description="Alpha fucosidase A-like C-terminal" evidence="3">
    <location>
        <begin position="731"/>
        <end position="823"/>
    </location>
</feature>
<evidence type="ECO:0000259" key="2">
    <source>
        <dbReference type="Pfam" id="PF14498"/>
    </source>
</evidence>
<reference evidence="5 6" key="1">
    <citation type="submission" date="2019-12" db="EMBL/GenBank/DDBJ databases">
        <title>Mucilaginibacter sp. HMF7410 genome sequencing and assembly.</title>
        <authorList>
            <person name="Kang H."/>
            <person name="Cha I."/>
            <person name="Kim H."/>
            <person name="Joh K."/>
        </authorList>
    </citation>
    <scope>NUCLEOTIDE SEQUENCE [LARGE SCALE GENOMIC DNA]</scope>
    <source>
        <strain evidence="5 6">HMF7410</strain>
    </source>
</reference>
<dbReference type="GO" id="GO:0004560">
    <property type="term" value="F:alpha-L-fucosidase activity"/>
    <property type="evidence" value="ECO:0007669"/>
    <property type="project" value="InterPro"/>
</dbReference>
<evidence type="ECO:0000256" key="1">
    <source>
        <dbReference type="SAM" id="SignalP"/>
    </source>
</evidence>
<keyword evidence="6" id="KW-1185">Reference proteome</keyword>